<protein>
    <submittedName>
        <fullName evidence="1">Uncharacterized protein</fullName>
    </submittedName>
</protein>
<dbReference type="EMBL" id="LCRX01000010">
    <property type="protein sequence ID" value="KKW42102.1"/>
    <property type="molecule type" value="Genomic_DNA"/>
</dbReference>
<evidence type="ECO:0000313" key="1">
    <source>
        <dbReference type="EMBL" id="KKW42102.1"/>
    </source>
</evidence>
<name>A0A0G2ALE8_9BACT</name>
<organism evidence="1 2">
    <name type="scientific">Candidatus Magasanikbacteria bacterium GW2011_GWA2_56_11</name>
    <dbReference type="NCBI Taxonomy" id="1619044"/>
    <lineage>
        <taxon>Bacteria</taxon>
        <taxon>Candidatus Magasanikiibacteriota</taxon>
    </lineage>
</organism>
<dbReference type="STRING" id="1619044.UY92_C0010G0018"/>
<reference evidence="1 2" key="1">
    <citation type="journal article" date="2015" name="Nature">
        <title>rRNA introns, odd ribosomes, and small enigmatic genomes across a large radiation of phyla.</title>
        <authorList>
            <person name="Brown C.T."/>
            <person name="Hug L.A."/>
            <person name="Thomas B.C."/>
            <person name="Sharon I."/>
            <person name="Castelle C.J."/>
            <person name="Singh A."/>
            <person name="Wilkins M.J."/>
            <person name="Williams K.H."/>
            <person name="Banfield J.F."/>
        </authorList>
    </citation>
    <scope>NUCLEOTIDE SEQUENCE [LARGE SCALE GENOMIC DNA]</scope>
</reference>
<evidence type="ECO:0000313" key="2">
    <source>
        <dbReference type="Proteomes" id="UP000033870"/>
    </source>
</evidence>
<gene>
    <name evidence="1" type="ORF">UY92_C0010G0018</name>
</gene>
<dbReference type="Proteomes" id="UP000033870">
    <property type="component" value="Unassembled WGS sequence"/>
</dbReference>
<dbReference type="AlphaFoldDB" id="A0A0G2ALE8"/>
<accession>A0A0G2ALE8</accession>
<sequence>MTKDSIRAIDLRNDVSHAMAIYNTTILCYGPCLDKKGDTR</sequence>
<comment type="caution">
    <text evidence="1">The sequence shown here is derived from an EMBL/GenBank/DDBJ whole genome shotgun (WGS) entry which is preliminary data.</text>
</comment>
<proteinExistence type="predicted"/>